<keyword evidence="4" id="KW-0547">Nucleotide-binding</keyword>
<evidence type="ECO:0000313" key="17">
    <source>
        <dbReference type="EMBL" id="RLP80993.1"/>
    </source>
</evidence>
<dbReference type="InterPro" id="IPR013107">
    <property type="entry name" value="Acyl-CoA_DH_C"/>
</dbReference>
<comment type="catalytic activity">
    <reaction evidence="12">
        <text>dibenzothiophene 5-oxide + FMNH2 + O2 = dibenzothiophene 5,5-dioxide + FMN + H2O + H(+)</text>
        <dbReference type="Rhea" id="RHEA:49080"/>
        <dbReference type="ChEBI" id="CHEBI:15377"/>
        <dbReference type="ChEBI" id="CHEBI:15378"/>
        <dbReference type="ChEBI" id="CHEBI:15379"/>
        <dbReference type="ChEBI" id="CHEBI:23683"/>
        <dbReference type="ChEBI" id="CHEBI:57618"/>
        <dbReference type="ChEBI" id="CHEBI:58210"/>
        <dbReference type="ChEBI" id="CHEBI:90356"/>
    </reaction>
</comment>
<dbReference type="Pfam" id="PF02771">
    <property type="entry name" value="Acyl-CoA_dh_N"/>
    <property type="match status" value="1"/>
</dbReference>
<evidence type="ECO:0000256" key="8">
    <source>
        <dbReference type="ARBA" id="ARBA00034317"/>
    </source>
</evidence>
<dbReference type="OrthoDB" id="6184213at2"/>
<gene>
    <name evidence="17" type="ORF">D9R14_03045</name>
</gene>
<comment type="caution">
    <text evidence="17">The sequence shown here is derived from an EMBL/GenBank/DDBJ whole genome shotgun (WGS) entry which is preliminary data.</text>
</comment>
<keyword evidence="2" id="KW-0285">Flavoprotein</keyword>
<feature type="domain" description="Acyl-CoA oxidase/dehydrogenase middle" evidence="14">
    <location>
        <begin position="136"/>
        <end position="222"/>
    </location>
</feature>
<dbReference type="SUPFAM" id="SSF47203">
    <property type="entry name" value="Acyl-CoA dehydrogenase C-terminal domain-like"/>
    <property type="match status" value="1"/>
</dbReference>
<evidence type="ECO:0000256" key="5">
    <source>
        <dbReference type="ARBA" id="ARBA00023002"/>
    </source>
</evidence>
<evidence type="ECO:0000256" key="3">
    <source>
        <dbReference type="ARBA" id="ARBA00022643"/>
    </source>
</evidence>
<dbReference type="RefSeq" id="WP_121621844.1">
    <property type="nucleotide sequence ID" value="NZ_JACIIW010000003.1"/>
</dbReference>
<dbReference type="InterPro" id="IPR013786">
    <property type="entry name" value="AcylCoA_DH/ox_N"/>
</dbReference>
<evidence type="ECO:0000256" key="7">
    <source>
        <dbReference type="ARBA" id="ARBA00034307"/>
    </source>
</evidence>
<dbReference type="Gene3D" id="1.10.540.10">
    <property type="entry name" value="Acyl-CoA dehydrogenase/oxidase, N-terminal domain"/>
    <property type="match status" value="1"/>
</dbReference>
<reference evidence="17 18" key="1">
    <citation type="submission" date="2018-10" db="EMBL/GenBank/DDBJ databases">
        <title>Xanthobacter tagetidis genome sequencing and assembly.</title>
        <authorList>
            <person name="Maclea K.S."/>
            <person name="Goen A.E."/>
            <person name="Fatima S.A."/>
        </authorList>
    </citation>
    <scope>NUCLEOTIDE SEQUENCE [LARGE SCALE GENOMIC DNA]</scope>
    <source>
        <strain evidence="17 18">ATCC 700314</strain>
    </source>
</reference>
<dbReference type="Gene3D" id="1.20.140.10">
    <property type="entry name" value="Butyryl-CoA Dehydrogenase, subunit A, domain 3"/>
    <property type="match status" value="1"/>
</dbReference>
<dbReference type="EC" id="1.14.14.21" evidence="9"/>
<evidence type="ECO:0000256" key="11">
    <source>
        <dbReference type="ARBA" id="ARBA00047859"/>
    </source>
</evidence>
<evidence type="ECO:0000259" key="14">
    <source>
        <dbReference type="Pfam" id="PF02770"/>
    </source>
</evidence>
<comment type="subcellular location">
    <subcellularLocation>
        <location evidence="1">Cytoplasm</location>
    </subcellularLocation>
</comment>
<evidence type="ECO:0000313" key="18">
    <source>
        <dbReference type="Proteomes" id="UP000269692"/>
    </source>
</evidence>
<comment type="catalytic activity">
    <reaction evidence="13">
        <text>dibenzothiophene + 2 FMNH2 + 2 O2 = dibenzothiophene 5,5-dioxide + 2 FMN + 2 H2O + 2 H(+)</text>
        <dbReference type="Rhea" id="RHEA:49072"/>
        <dbReference type="ChEBI" id="CHEBI:15377"/>
        <dbReference type="ChEBI" id="CHEBI:15378"/>
        <dbReference type="ChEBI" id="CHEBI:15379"/>
        <dbReference type="ChEBI" id="CHEBI:23681"/>
        <dbReference type="ChEBI" id="CHEBI:57618"/>
        <dbReference type="ChEBI" id="CHEBI:58210"/>
        <dbReference type="ChEBI" id="CHEBI:90356"/>
        <dbReference type="EC" id="1.14.14.21"/>
    </reaction>
</comment>
<keyword evidence="5" id="KW-0560">Oxidoreductase</keyword>
<dbReference type="InterPro" id="IPR006091">
    <property type="entry name" value="Acyl-CoA_Oxase/DH_mid-dom"/>
</dbReference>
<dbReference type="GO" id="GO:0005737">
    <property type="term" value="C:cytoplasm"/>
    <property type="evidence" value="ECO:0007669"/>
    <property type="project" value="UniProtKB-SubCell"/>
</dbReference>
<evidence type="ECO:0000256" key="9">
    <source>
        <dbReference type="ARBA" id="ARBA00034328"/>
    </source>
</evidence>
<dbReference type="EMBL" id="RCTF01000002">
    <property type="protein sequence ID" value="RLP80993.1"/>
    <property type="molecule type" value="Genomic_DNA"/>
</dbReference>
<dbReference type="AlphaFoldDB" id="A0A3L7AKE4"/>
<dbReference type="InterPro" id="IPR046373">
    <property type="entry name" value="Acyl-CoA_Oxase/DH_mid-dom_sf"/>
</dbReference>
<organism evidence="17 18">
    <name type="scientific">Xanthobacter tagetidis</name>
    <dbReference type="NCBI Taxonomy" id="60216"/>
    <lineage>
        <taxon>Bacteria</taxon>
        <taxon>Pseudomonadati</taxon>
        <taxon>Pseudomonadota</taxon>
        <taxon>Alphaproteobacteria</taxon>
        <taxon>Hyphomicrobiales</taxon>
        <taxon>Xanthobacteraceae</taxon>
        <taxon>Xanthobacter</taxon>
    </lineage>
</organism>
<name>A0A3L7AKE4_9HYPH</name>
<evidence type="ECO:0000256" key="12">
    <source>
        <dbReference type="ARBA" id="ARBA00048445"/>
    </source>
</evidence>
<dbReference type="PIRSF" id="PIRSF016578">
    <property type="entry name" value="HsaA"/>
    <property type="match status" value="1"/>
</dbReference>
<evidence type="ECO:0000256" key="2">
    <source>
        <dbReference type="ARBA" id="ARBA00022630"/>
    </source>
</evidence>
<evidence type="ECO:0000256" key="13">
    <source>
        <dbReference type="ARBA" id="ARBA00049456"/>
    </source>
</evidence>
<dbReference type="PANTHER" id="PTHR43884">
    <property type="entry name" value="ACYL-COA DEHYDROGENASE"/>
    <property type="match status" value="1"/>
</dbReference>
<protein>
    <recommendedName>
        <fullName evidence="10">Dibenzothiophene monooxygenase</fullName>
        <ecNumber evidence="9">1.14.14.21</ecNumber>
    </recommendedName>
</protein>
<keyword evidence="18" id="KW-1185">Reference proteome</keyword>
<keyword evidence="3" id="KW-0288">FMN</keyword>
<evidence type="ECO:0000256" key="10">
    <source>
        <dbReference type="ARBA" id="ARBA00034345"/>
    </source>
</evidence>
<dbReference type="Pfam" id="PF08028">
    <property type="entry name" value="Acyl-CoA_dh_2"/>
    <property type="match status" value="1"/>
</dbReference>
<comment type="pathway">
    <text evidence="7">Sulfur metabolism; dibenzothiophene degradation.</text>
</comment>
<dbReference type="SUPFAM" id="SSF56645">
    <property type="entry name" value="Acyl-CoA dehydrogenase NM domain-like"/>
    <property type="match status" value="1"/>
</dbReference>
<comment type="catalytic activity">
    <reaction evidence="11">
        <text>dibenzothiophene + FMNH2 + O2 = dibenzothiophene 5-oxide + FMN + H2O + H(+)</text>
        <dbReference type="Rhea" id="RHEA:49076"/>
        <dbReference type="ChEBI" id="CHEBI:15377"/>
        <dbReference type="ChEBI" id="CHEBI:15378"/>
        <dbReference type="ChEBI" id="CHEBI:15379"/>
        <dbReference type="ChEBI" id="CHEBI:23681"/>
        <dbReference type="ChEBI" id="CHEBI:23683"/>
        <dbReference type="ChEBI" id="CHEBI:57618"/>
        <dbReference type="ChEBI" id="CHEBI:58210"/>
    </reaction>
</comment>
<dbReference type="CDD" id="cd00567">
    <property type="entry name" value="ACAD"/>
    <property type="match status" value="1"/>
</dbReference>
<comment type="similarity">
    <text evidence="8">Belongs to the DszC flavin monooxygenase family.</text>
</comment>
<accession>A0A3L7AKE4</accession>
<evidence type="ECO:0000259" key="15">
    <source>
        <dbReference type="Pfam" id="PF02771"/>
    </source>
</evidence>
<feature type="domain" description="Acyl-CoA dehydrogenase C-terminal" evidence="16">
    <location>
        <begin position="248"/>
        <end position="366"/>
    </location>
</feature>
<dbReference type="InterPro" id="IPR009100">
    <property type="entry name" value="AcylCoA_DH/oxidase_NM_dom_sf"/>
</dbReference>
<evidence type="ECO:0000256" key="4">
    <source>
        <dbReference type="ARBA" id="ARBA00022741"/>
    </source>
</evidence>
<dbReference type="Proteomes" id="UP000269692">
    <property type="component" value="Unassembled WGS sequence"/>
</dbReference>
<sequence length="387" mass="43251">MIDPVEALERDDIKELEALAIGEFRPRGARYDTNCDMPRENIEALFARGWLTTTLPKEMGGKGSNLTTNDPSTYLQALRVIARGCSSTAHCYQVQNHTAWAVNDLGTPEQRERFIKPMFARPTLTGFVGSEAKRKHMYMMNTSAKRVDGGFILNGEKNYATNGPMMSFAIIFAAIEGVNNYLDNHQMLIVEPGMDGVTIDNDWYRPNGMRAAASPIITLDNVFIPDSHVLGEPGAYPRGRWQGRFHLGFTANYLGTTEGMYEWCRQYLIERGRGKAELIQMRMGEMRIALDAAGALFHDAIRAFKTRSVVEAELLSMSAKSTAAHVAFELSHKLIHAVGSTALFDEYPLARYLRDLETHVLHAGHDRTAQIVGQAVLNETFDSTLQR</sequence>
<dbReference type="GO" id="GO:0004497">
    <property type="term" value="F:monooxygenase activity"/>
    <property type="evidence" value="ECO:0007669"/>
    <property type="project" value="UniProtKB-KW"/>
</dbReference>
<dbReference type="InterPro" id="IPR036250">
    <property type="entry name" value="AcylCo_DH-like_C"/>
</dbReference>
<evidence type="ECO:0000259" key="16">
    <source>
        <dbReference type="Pfam" id="PF08028"/>
    </source>
</evidence>
<evidence type="ECO:0000256" key="6">
    <source>
        <dbReference type="ARBA" id="ARBA00023033"/>
    </source>
</evidence>
<dbReference type="InterPro" id="IPR037069">
    <property type="entry name" value="AcylCoA_DH/ox_N_sf"/>
</dbReference>
<dbReference type="GO" id="GO:0050660">
    <property type="term" value="F:flavin adenine dinucleotide binding"/>
    <property type="evidence" value="ECO:0007669"/>
    <property type="project" value="InterPro"/>
</dbReference>
<dbReference type="Gene3D" id="2.40.110.10">
    <property type="entry name" value="Butyryl-CoA Dehydrogenase, subunit A, domain 2"/>
    <property type="match status" value="1"/>
</dbReference>
<dbReference type="GO" id="GO:0006552">
    <property type="term" value="P:L-leucine catabolic process"/>
    <property type="evidence" value="ECO:0007669"/>
    <property type="project" value="TreeGrafter"/>
</dbReference>
<feature type="domain" description="Acyl-CoA dehydrogenase/oxidase N-terminal" evidence="15">
    <location>
        <begin position="16"/>
        <end position="119"/>
    </location>
</feature>
<proteinExistence type="inferred from homology"/>
<dbReference type="GO" id="GO:0008470">
    <property type="term" value="F:3-methylbutanoyl-CoA dehydrogenase activity"/>
    <property type="evidence" value="ECO:0007669"/>
    <property type="project" value="TreeGrafter"/>
</dbReference>
<evidence type="ECO:0000256" key="1">
    <source>
        <dbReference type="ARBA" id="ARBA00004496"/>
    </source>
</evidence>
<keyword evidence="6" id="KW-0503">Monooxygenase</keyword>
<dbReference type="PANTHER" id="PTHR43884:SF12">
    <property type="entry name" value="ISOVALERYL-COA DEHYDROGENASE, MITOCHONDRIAL-RELATED"/>
    <property type="match status" value="1"/>
</dbReference>
<dbReference type="Pfam" id="PF02770">
    <property type="entry name" value="Acyl-CoA_dh_M"/>
    <property type="match status" value="1"/>
</dbReference>